<feature type="region of interest" description="Disordered" evidence="10">
    <location>
        <begin position="477"/>
        <end position="497"/>
    </location>
</feature>
<evidence type="ECO:0000256" key="4">
    <source>
        <dbReference type="ARBA" id="ARBA00022741"/>
    </source>
</evidence>
<feature type="compositionally biased region" description="Gly residues" evidence="10">
    <location>
        <begin position="14"/>
        <end position="23"/>
    </location>
</feature>
<comment type="subcellular location">
    <subcellularLocation>
        <location evidence="1">Membrane</location>
    </subcellularLocation>
</comment>
<feature type="compositionally biased region" description="Acidic residues" evidence="10">
    <location>
        <begin position="24"/>
        <end position="33"/>
    </location>
</feature>
<keyword evidence="5" id="KW-0479">Metal-binding</keyword>
<dbReference type="Proteomes" id="UP001530293">
    <property type="component" value="Unassembled WGS sequence"/>
</dbReference>
<evidence type="ECO:0000256" key="7">
    <source>
        <dbReference type="ARBA" id="ARBA00022840"/>
    </source>
</evidence>
<feature type="region of interest" description="Disordered" evidence="10">
    <location>
        <begin position="162"/>
        <end position="183"/>
    </location>
</feature>
<keyword evidence="7 9" id="KW-0067">ATP-binding</keyword>
<feature type="domain" description="DAGKc" evidence="11">
    <location>
        <begin position="583"/>
        <end position="717"/>
    </location>
</feature>
<evidence type="ECO:0000256" key="6">
    <source>
        <dbReference type="ARBA" id="ARBA00022777"/>
    </source>
</evidence>
<sequence>MGLLRSIFRIGQQADGGGSGGGGELDDDDGIADDADRPVYPPDDVLHFGFEEVFVTLTLLIVSYIVLSTPCYSISRSARLGARLNAGGWMDSIKRFFRRRRKLDDIQQLRRRSAGGRRDFDQQRWEESIRSSQFHDGYDMDKTIRTTGGQAASSTPLRSFFRTGNDDAPQQMHPSASDSHLLESPLLKGGPIKEEKGISFYEDDFRPETDHDKFEKAWQQIRFSEYRRLVLPPECKLVEFQTSQWRDIEQTLLENILAESTWNKIIFHVRNFLSVLERVIDGCSKYLESLLSRESAHRFSAWVMGLFRYRLRKQRGMTVEEDYETDDDDDGSVITHPAIAAERQTKPPSPSKLFDTTPVVTNRTYLSECLKSGPSSMPELANQNSINATAGSDDASRDEKKLAEEFIIVPQADGSKHDGDIRPEVTGLRYRSHTAETVDDAATFASAIGQEQCDSDGKTIDLSASIDVPVSVDKTPKKLPNISPLPTKLFSRGRQNDPVEREIKPDSFSVSLPTLKSSTEQLERVLLTPLRQSKPNHPQRETTDSKLNFFDTATSDRQLRDMSRAVPIPDANGYILGDEFLSSSSTPLLVFVNSRSGPQQGNLLITQFRRLLNPIQVWDLSNGGPEKVLQSFSVLSRFQILVCGGDGTVSWIISVLEKMTLKRWPPIGILPLGTGNDLARIHGWGGGYNNESLVYILRQICEAYISMLDLWELNITSTSKKGHQRKEVKSFINYLGVGVDAQAALQVHNLRESSPKLFFSRFFNKAWYAMAGGEEAIKSSCSNLPQQITLVADGVEIPLPPDSQGIIFLNIDSYSGGVPLWSKGLKPQKKRRRYSDGDFSFANGNGIARNESIEDLTELETSTELTACASPSSCQDGLLDIVSIRGAFHLGQIRVGLSHAQLLCQCREARVTLKKKVAVQIDGEPWRQNPSTLHIIRKPERATMLNRSAKDSGGVESEVTKLLNWANEKDVIDRKQYAILMEEFSRRMEYKRRLRKEKDNGFSFVG</sequence>
<proteinExistence type="inferred from homology"/>
<evidence type="ECO:0000259" key="11">
    <source>
        <dbReference type="PROSITE" id="PS50146"/>
    </source>
</evidence>
<dbReference type="InterPro" id="IPR037607">
    <property type="entry name" value="DGK"/>
</dbReference>
<evidence type="ECO:0000313" key="13">
    <source>
        <dbReference type="Proteomes" id="UP001530293"/>
    </source>
</evidence>
<dbReference type="InterPro" id="IPR017438">
    <property type="entry name" value="ATP-NAD_kinase_N"/>
</dbReference>
<reference evidence="12 13" key="1">
    <citation type="submission" date="2024-10" db="EMBL/GenBank/DDBJ databases">
        <title>Updated reference genomes for cyclostephanoid diatoms.</title>
        <authorList>
            <person name="Roberts W.R."/>
            <person name="Alverson A.J."/>
        </authorList>
    </citation>
    <scope>NUCLEOTIDE SEQUENCE [LARGE SCALE GENOMIC DNA]</scope>
    <source>
        <strain evidence="12 13">AJA232-27</strain>
    </source>
</reference>
<evidence type="ECO:0000256" key="1">
    <source>
        <dbReference type="ARBA" id="ARBA00004370"/>
    </source>
</evidence>
<dbReference type="Gene3D" id="3.40.50.10330">
    <property type="entry name" value="Probable inorganic polyphosphate/atp-NAD kinase, domain 1"/>
    <property type="match status" value="1"/>
</dbReference>
<dbReference type="Pfam" id="PF00781">
    <property type="entry name" value="DAGK_cat"/>
    <property type="match status" value="1"/>
</dbReference>
<dbReference type="GO" id="GO:0008270">
    <property type="term" value="F:zinc ion binding"/>
    <property type="evidence" value="ECO:0007669"/>
    <property type="project" value="UniProtKB-KW"/>
</dbReference>
<gene>
    <name evidence="12" type="ORF">ACHAWU_006902</name>
</gene>
<evidence type="ECO:0000256" key="2">
    <source>
        <dbReference type="ARBA" id="ARBA00009280"/>
    </source>
</evidence>
<dbReference type="GO" id="GO:0016020">
    <property type="term" value="C:membrane"/>
    <property type="evidence" value="ECO:0007669"/>
    <property type="project" value="UniProtKB-SubCell"/>
</dbReference>
<dbReference type="EMBL" id="JALLBG020000062">
    <property type="protein sequence ID" value="KAL3768801.1"/>
    <property type="molecule type" value="Genomic_DNA"/>
</dbReference>
<evidence type="ECO:0000256" key="10">
    <source>
        <dbReference type="SAM" id="MobiDB-lite"/>
    </source>
</evidence>
<comment type="similarity">
    <text evidence="2 9">Belongs to the eukaryotic diacylglycerol kinase family.</text>
</comment>
<dbReference type="AlphaFoldDB" id="A0ABD3N3L8"/>
<evidence type="ECO:0000256" key="3">
    <source>
        <dbReference type="ARBA" id="ARBA00022679"/>
    </source>
</evidence>
<evidence type="ECO:0000256" key="9">
    <source>
        <dbReference type="RuleBase" id="RU361128"/>
    </source>
</evidence>
<dbReference type="SUPFAM" id="SSF111331">
    <property type="entry name" value="NAD kinase/diacylglycerol kinase-like"/>
    <property type="match status" value="1"/>
</dbReference>
<name>A0ABD3N3L8_9STRA</name>
<feature type="compositionally biased region" description="Polar residues" evidence="10">
    <location>
        <begin position="381"/>
        <end position="390"/>
    </location>
</feature>
<keyword evidence="8" id="KW-0472">Membrane</keyword>
<evidence type="ECO:0000256" key="5">
    <source>
        <dbReference type="ARBA" id="ARBA00022771"/>
    </source>
</evidence>
<dbReference type="GO" id="GO:0004143">
    <property type="term" value="F:ATP-dependent diacylglycerol kinase activity"/>
    <property type="evidence" value="ECO:0007669"/>
    <property type="project" value="UniProtKB-EC"/>
</dbReference>
<keyword evidence="5" id="KW-0862">Zinc</keyword>
<keyword evidence="5" id="KW-0863">Zinc-finger</keyword>
<comment type="catalytic activity">
    <reaction evidence="9">
        <text>a 1,2-diacyl-sn-glycerol + ATP = a 1,2-diacyl-sn-glycero-3-phosphate + ADP + H(+)</text>
        <dbReference type="Rhea" id="RHEA:10272"/>
        <dbReference type="ChEBI" id="CHEBI:15378"/>
        <dbReference type="ChEBI" id="CHEBI:17815"/>
        <dbReference type="ChEBI" id="CHEBI:30616"/>
        <dbReference type="ChEBI" id="CHEBI:58608"/>
        <dbReference type="ChEBI" id="CHEBI:456216"/>
        <dbReference type="EC" id="2.7.1.107"/>
    </reaction>
</comment>
<accession>A0ABD3N3L8</accession>
<evidence type="ECO:0000256" key="8">
    <source>
        <dbReference type="ARBA" id="ARBA00023136"/>
    </source>
</evidence>
<dbReference type="SMART" id="SM00046">
    <property type="entry name" value="DAGKc"/>
    <property type="match status" value="1"/>
</dbReference>
<comment type="caution">
    <text evidence="12">The sequence shown here is derived from an EMBL/GenBank/DDBJ whole genome shotgun (WGS) entry which is preliminary data.</text>
</comment>
<dbReference type="InterPro" id="IPR000756">
    <property type="entry name" value="Diacylglycerol_kin_accessory"/>
</dbReference>
<keyword evidence="6 9" id="KW-0418">Kinase</keyword>
<dbReference type="Pfam" id="PF00609">
    <property type="entry name" value="DAGK_acc"/>
    <property type="match status" value="1"/>
</dbReference>
<keyword evidence="3 9" id="KW-0808">Transferase</keyword>
<dbReference type="Gene3D" id="2.60.200.40">
    <property type="match status" value="2"/>
</dbReference>
<dbReference type="PANTHER" id="PTHR11255">
    <property type="entry name" value="DIACYLGLYCEROL KINASE"/>
    <property type="match status" value="1"/>
</dbReference>
<dbReference type="InterPro" id="IPR016064">
    <property type="entry name" value="NAD/diacylglycerol_kinase_sf"/>
</dbReference>
<dbReference type="EC" id="2.7.1.107" evidence="9"/>
<feature type="region of interest" description="Disordered" evidence="10">
    <location>
        <begin position="14"/>
        <end position="36"/>
    </location>
</feature>
<dbReference type="InterPro" id="IPR001206">
    <property type="entry name" value="Diacylglycerol_kinase_cat_dom"/>
</dbReference>
<dbReference type="PANTHER" id="PTHR11255:SF54">
    <property type="entry name" value="DIACYLGLYCEROL KINASE THETA"/>
    <property type="match status" value="1"/>
</dbReference>
<dbReference type="SMART" id="SM00045">
    <property type="entry name" value="DAGKa"/>
    <property type="match status" value="1"/>
</dbReference>
<dbReference type="GO" id="GO:0005524">
    <property type="term" value="F:ATP binding"/>
    <property type="evidence" value="ECO:0007669"/>
    <property type="project" value="UniProtKB-KW"/>
</dbReference>
<dbReference type="PROSITE" id="PS50146">
    <property type="entry name" value="DAGK"/>
    <property type="match status" value="1"/>
</dbReference>
<evidence type="ECO:0000313" key="12">
    <source>
        <dbReference type="EMBL" id="KAL3768801.1"/>
    </source>
</evidence>
<keyword evidence="13" id="KW-1185">Reference proteome</keyword>
<organism evidence="12 13">
    <name type="scientific">Discostella pseudostelligera</name>
    <dbReference type="NCBI Taxonomy" id="259834"/>
    <lineage>
        <taxon>Eukaryota</taxon>
        <taxon>Sar</taxon>
        <taxon>Stramenopiles</taxon>
        <taxon>Ochrophyta</taxon>
        <taxon>Bacillariophyta</taxon>
        <taxon>Coscinodiscophyceae</taxon>
        <taxon>Thalassiosirophycidae</taxon>
        <taxon>Stephanodiscales</taxon>
        <taxon>Stephanodiscaceae</taxon>
        <taxon>Discostella</taxon>
    </lineage>
</organism>
<keyword evidence="4 9" id="KW-0547">Nucleotide-binding</keyword>
<feature type="region of interest" description="Disordered" evidence="10">
    <location>
        <begin position="373"/>
        <end position="399"/>
    </location>
</feature>
<protein>
    <recommendedName>
        <fullName evidence="9">Diacylglycerol kinase</fullName>
        <shortName evidence="9">DAG kinase</shortName>
        <ecNumber evidence="9">2.7.1.107</ecNumber>
    </recommendedName>
</protein>